<dbReference type="EMBL" id="KQ414579">
    <property type="protein sequence ID" value="KOC71115.1"/>
    <property type="molecule type" value="Genomic_DNA"/>
</dbReference>
<feature type="transmembrane region" description="Helical" evidence="10">
    <location>
        <begin position="90"/>
        <end position="108"/>
    </location>
</feature>
<keyword evidence="6 11" id="KW-0418">Kinase</keyword>
<organism evidence="11 12">
    <name type="scientific">Habropoda laboriosa</name>
    <dbReference type="NCBI Taxonomy" id="597456"/>
    <lineage>
        <taxon>Eukaryota</taxon>
        <taxon>Metazoa</taxon>
        <taxon>Ecdysozoa</taxon>
        <taxon>Arthropoda</taxon>
        <taxon>Hexapoda</taxon>
        <taxon>Insecta</taxon>
        <taxon>Pterygota</taxon>
        <taxon>Neoptera</taxon>
        <taxon>Endopterygota</taxon>
        <taxon>Hymenoptera</taxon>
        <taxon>Apocrita</taxon>
        <taxon>Aculeata</taxon>
        <taxon>Apoidea</taxon>
        <taxon>Anthophila</taxon>
        <taxon>Apidae</taxon>
        <taxon>Habropoda</taxon>
    </lineage>
</organism>
<comment type="subcellular location">
    <subcellularLocation>
        <location evidence="1">Endoplasmic reticulum membrane</location>
        <topology evidence="1">Multi-pass membrane protein</topology>
    </subcellularLocation>
</comment>
<evidence type="ECO:0000256" key="3">
    <source>
        <dbReference type="ARBA" id="ARBA00012132"/>
    </source>
</evidence>
<keyword evidence="8 10" id="KW-1133">Transmembrane helix</keyword>
<feature type="transmembrane region" description="Helical" evidence="10">
    <location>
        <begin position="304"/>
        <end position="323"/>
    </location>
</feature>
<dbReference type="EC" id="2.7.1.108" evidence="3"/>
<keyword evidence="9 10" id="KW-0472">Membrane</keyword>
<protein>
    <recommendedName>
        <fullName evidence="3">dolichol kinase</fullName>
        <ecNumber evidence="3">2.7.1.108</ecNumber>
    </recommendedName>
</protein>
<sequence length="471" mass="52664">MEFFLKRYECFEERILQSLKDNVIQHRIKANCGLWLGTLVGLSAILTLLKEDASYSEICLIVGLTGVGLVVSAICLYLKLSTEKVAVRDFQVIYFLPAIITSLLYLLVANKGLLVSVTWGLGIGSLGTWGVLQLMSTFPCCFTIGEATAVMHGCVLFLMSVVTNLPLRYHLPPIHDDDIATVLLQVTMLYVISVCLMSSYFPMFHMTKNFYIMTITLLSIVVLPLMYALLDQNPLTWMFYFILNKKNKIVLIGYWAICLLLGVLVVTYQILLKLPATTSTRKIFHLLAVLVYIPGLIHERVLLYLASGIIMGLFVLLELMRYLKIPPFGEVLQQGFSVFVDEKDNLISMTPLYLFCGLSFPLWMPTNNLTLLALLSGILTVGVGDAAASFVGNKWGFHKWTNSDKSMEGTIACIFSQIGLICLLTFMGYVDNGWLFLRSLLSIVALSFIEAQTNQVDNLALPLLMYVCLTI</sequence>
<comment type="similarity">
    <text evidence="2">Belongs to the polyprenol kinase family.</text>
</comment>
<dbReference type="OrthoDB" id="377083at2759"/>
<dbReference type="PANTHER" id="PTHR13205:SF15">
    <property type="entry name" value="DOLICHOL KINASE"/>
    <property type="match status" value="1"/>
</dbReference>
<evidence type="ECO:0000256" key="9">
    <source>
        <dbReference type="ARBA" id="ARBA00023136"/>
    </source>
</evidence>
<evidence type="ECO:0000256" key="4">
    <source>
        <dbReference type="ARBA" id="ARBA00022679"/>
    </source>
</evidence>
<feature type="transmembrane region" description="Helical" evidence="10">
    <location>
        <begin position="249"/>
        <end position="271"/>
    </location>
</feature>
<dbReference type="GO" id="GO:0043048">
    <property type="term" value="P:dolichyl monophosphate biosynthetic process"/>
    <property type="evidence" value="ECO:0007669"/>
    <property type="project" value="TreeGrafter"/>
</dbReference>
<dbReference type="Proteomes" id="UP000053825">
    <property type="component" value="Unassembled WGS sequence"/>
</dbReference>
<evidence type="ECO:0000256" key="10">
    <source>
        <dbReference type="SAM" id="Phobius"/>
    </source>
</evidence>
<accession>A0A0L7RJR9</accession>
<keyword evidence="5 10" id="KW-0812">Transmembrane</keyword>
<evidence type="ECO:0000256" key="7">
    <source>
        <dbReference type="ARBA" id="ARBA00022824"/>
    </source>
</evidence>
<proteinExistence type="inferred from homology"/>
<dbReference type="AlphaFoldDB" id="A0A0L7RJR9"/>
<evidence type="ECO:0000256" key="6">
    <source>
        <dbReference type="ARBA" id="ARBA00022777"/>
    </source>
</evidence>
<dbReference type="STRING" id="597456.A0A0L7RJR9"/>
<gene>
    <name evidence="11" type="ORF">WH47_01758</name>
</gene>
<name>A0A0L7RJR9_9HYME</name>
<feature type="transmembrane region" description="Helical" evidence="10">
    <location>
        <begin position="369"/>
        <end position="391"/>
    </location>
</feature>
<feature type="transmembrane region" description="Helical" evidence="10">
    <location>
        <begin position="32"/>
        <end position="49"/>
    </location>
</feature>
<keyword evidence="12" id="KW-1185">Reference proteome</keyword>
<evidence type="ECO:0000313" key="11">
    <source>
        <dbReference type="EMBL" id="KOC71115.1"/>
    </source>
</evidence>
<dbReference type="GO" id="GO:0004168">
    <property type="term" value="F:dolichol kinase activity"/>
    <property type="evidence" value="ECO:0007669"/>
    <property type="project" value="UniProtKB-EC"/>
</dbReference>
<feature type="transmembrane region" description="Helical" evidence="10">
    <location>
        <begin position="179"/>
        <end position="198"/>
    </location>
</feature>
<feature type="transmembrane region" description="Helical" evidence="10">
    <location>
        <begin position="55"/>
        <end position="78"/>
    </location>
</feature>
<evidence type="ECO:0000256" key="1">
    <source>
        <dbReference type="ARBA" id="ARBA00004477"/>
    </source>
</evidence>
<evidence type="ECO:0000256" key="8">
    <source>
        <dbReference type="ARBA" id="ARBA00022989"/>
    </source>
</evidence>
<feature type="transmembrane region" description="Helical" evidence="10">
    <location>
        <begin position="344"/>
        <end position="363"/>
    </location>
</feature>
<evidence type="ECO:0000313" key="12">
    <source>
        <dbReference type="Proteomes" id="UP000053825"/>
    </source>
</evidence>
<keyword evidence="7" id="KW-0256">Endoplasmic reticulum</keyword>
<feature type="transmembrane region" description="Helical" evidence="10">
    <location>
        <begin position="210"/>
        <end position="229"/>
    </location>
</feature>
<dbReference type="PANTHER" id="PTHR13205">
    <property type="entry name" value="TRANSMEMBRANE PROTEIN 15-RELATED"/>
    <property type="match status" value="1"/>
</dbReference>
<evidence type="ECO:0000256" key="5">
    <source>
        <dbReference type="ARBA" id="ARBA00022692"/>
    </source>
</evidence>
<feature type="transmembrane region" description="Helical" evidence="10">
    <location>
        <begin position="411"/>
        <end position="430"/>
    </location>
</feature>
<dbReference type="GO" id="GO:0005789">
    <property type="term" value="C:endoplasmic reticulum membrane"/>
    <property type="evidence" value="ECO:0007669"/>
    <property type="project" value="UniProtKB-SubCell"/>
</dbReference>
<feature type="transmembrane region" description="Helical" evidence="10">
    <location>
        <begin position="114"/>
        <end position="135"/>
    </location>
</feature>
<feature type="transmembrane region" description="Helical" evidence="10">
    <location>
        <begin position="147"/>
        <end position="167"/>
    </location>
</feature>
<keyword evidence="4" id="KW-0808">Transferase</keyword>
<evidence type="ECO:0000256" key="2">
    <source>
        <dbReference type="ARBA" id="ARBA00010794"/>
    </source>
</evidence>
<dbReference type="InterPro" id="IPR032974">
    <property type="entry name" value="Polypren_kinase"/>
</dbReference>
<reference evidence="11 12" key="1">
    <citation type="submission" date="2015-07" db="EMBL/GenBank/DDBJ databases">
        <title>The genome of Habropoda laboriosa.</title>
        <authorList>
            <person name="Pan H."/>
            <person name="Kapheim K."/>
        </authorList>
    </citation>
    <scope>NUCLEOTIDE SEQUENCE [LARGE SCALE GENOMIC DNA]</scope>
    <source>
        <strain evidence="11">0110345459</strain>
    </source>
</reference>